<comment type="caution">
    <text evidence="3">The sequence shown here is derived from an EMBL/GenBank/DDBJ whole genome shotgun (WGS) entry which is preliminary data.</text>
</comment>
<dbReference type="Gene3D" id="3.40.50.300">
    <property type="entry name" value="P-loop containing nucleotide triphosphate hydrolases"/>
    <property type="match status" value="2"/>
</dbReference>
<keyword evidence="4" id="KW-1185">Reference proteome</keyword>
<gene>
    <name evidence="3" type="ORF">GSLYS_00007856001</name>
</gene>
<dbReference type="InterPro" id="IPR047187">
    <property type="entry name" value="SF1_C_Upf1"/>
</dbReference>
<dbReference type="Pfam" id="PF13087">
    <property type="entry name" value="AAA_12"/>
    <property type="match status" value="1"/>
</dbReference>
<dbReference type="CDD" id="cd18808">
    <property type="entry name" value="SF1_C_Upf1"/>
    <property type="match status" value="1"/>
</dbReference>
<dbReference type="PANTHER" id="PTHR10887">
    <property type="entry name" value="DNA2/NAM7 HELICASE FAMILY"/>
    <property type="match status" value="1"/>
</dbReference>
<evidence type="ECO:0000259" key="2">
    <source>
        <dbReference type="Pfam" id="PF13087"/>
    </source>
</evidence>
<dbReference type="GO" id="GO:0031048">
    <property type="term" value="P:regulatory ncRNA-mediated heterochromatin formation"/>
    <property type="evidence" value="ECO:0007669"/>
    <property type="project" value="TreeGrafter"/>
</dbReference>
<dbReference type="InterPro" id="IPR027417">
    <property type="entry name" value="P-loop_NTPase"/>
</dbReference>
<dbReference type="Pfam" id="PF13086">
    <property type="entry name" value="AAA_11"/>
    <property type="match status" value="1"/>
</dbReference>
<organism evidence="3 4">
    <name type="scientific">Lymnaea stagnalis</name>
    <name type="common">Great pond snail</name>
    <name type="synonym">Helix stagnalis</name>
    <dbReference type="NCBI Taxonomy" id="6523"/>
    <lineage>
        <taxon>Eukaryota</taxon>
        <taxon>Metazoa</taxon>
        <taxon>Spiralia</taxon>
        <taxon>Lophotrochozoa</taxon>
        <taxon>Mollusca</taxon>
        <taxon>Gastropoda</taxon>
        <taxon>Heterobranchia</taxon>
        <taxon>Euthyneura</taxon>
        <taxon>Panpulmonata</taxon>
        <taxon>Hygrophila</taxon>
        <taxon>Lymnaeoidea</taxon>
        <taxon>Lymnaeidae</taxon>
        <taxon>Lymnaea</taxon>
    </lineage>
</organism>
<dbReference type="PANTHER" id="PTHR10887:SF341">
    <property type="entry name" value="NFX1-TYPE ZINC FINGER-CONTAINING PROTEIN 1"/>
    <property type="match status" value="1"/>
</dbReference>
<dbReference type="AlphaFoldDB" id="A0AAV2HIM8"/>
<sequence>EKLKILEDIPGKVSCGPARHGNLSQCLSHAETIKLLALTEPLEDEEEENIADLWKLREEKRFALYKCWIEKYKTSLTEEMKDLTEQYNSLREEDRRDKGEVILRELKSAKVIGTTVATAAENMDLLKEVGCRVVIVAEAEKIIESHVVTLLSEACEHLIMIGDHQQLHPETIVPQIAKDFGLEMSLFERLIKNNIQHVQLRVQYNMRPQIAKIMKLIYPDLKDHVSVCNLDHVRGICKDVFFIDHRLKSLKIDSEESHYDNTHEAKYLAALCKYLLNQDYKPSDITILAQHDCQVHAIKTQFTGCLKSDQQVNVSSVDEFQGQDSDIVLLSLAVGNEDEAHDVILEEGWISLALSRAKVGLYVIGNFDVLACQSPLWSKIVATAEKDEIIGWGLPVYCQNHPSTKKRLLYVTDFGRCPEGGCGRPCEHLLPCGHRCVLSCHGYDITHVKYKCSERCAKSCKAGHPCQQYCFEKCRDCHVPVLKVFPVCGDLNEIPCYQDPELSTCVQECSHKLPCEHTCSGICCKTRSGNVHKKCAVLVSYIFSPCGHYGQVPCHKWNTQVPCDKPCEAVLSCGHKCKGSCSRCLLGAVHEVCQEKCPKRLPCGHRCIGYCVMPCLPCTKICPLQCSHKSCQSETHRHRCGQPCPPCMEQCVTQCKHVSGTKLCSQQWKTRLCNKKCNRKFENVEKDPEASGKNICNHNCAGICGELCVCLHCDRVNDLKKVGNNPKKTLDEGLVSKILDNLEEKVIFKIPSCGHIFYVEQLDAFIADNAPVGTSFIFCPVCPKPIMQCKRYDNVLNARHKRREDQKALLLSPTSVLEDETLKLEESYEILKMMSSTVYERLAIYASHSYNTIELQAMSFKMKIVFVLGQILTLGISLHDEVEMDLLAIKDSALRSHDHLTSQRKMESLFEVLRCLKLTVLIFLEDINFQYDIHAPRSLTWQVESMINLLRGSQRNP</sequence>
<evidence type="ECO:0000259" key="1">
    <source>
        <dbReference type="Pfam" id="PF13086"/>
    </source>
</evidence>
<feature type="domain" description="DNA2/NAM7 helicase helicase" evidence="1">
    <location>
        <begin position="63"/>
        <end position="170"/>
    </location>
</feature>
<dbReference type="SUPFAM" id="SSF52540">
    <property type="entry name" value="P-loop containing nucleoside triphosphate hydrolases"/>
    <property type="match status" value="1"/>
</dbReference>
<feature type="non-terminal residue" evidence="3">
    <location>
        <position position="957"/>
    </location>
</feature>
<dbReference type="EMBL" id="CAXITT010000155">
    <property type="protein sequence ID" value="CAL1533896.1"/>
    <property type="molecule type" value="Genomic_DNA"/>
</dbReference>
<name>A0AAV2HIM8_LYMST</name>
<proteinExistence type="predicted"/>
<evidence type="ECO:0000313" key="3">
    <source>
        <dbReference type="EMBL" id="CAL1533896.1"/>
    </source>
</evidence>
<feature type="non-terminal residue" evidence="3">
    <location>
        <position position="1"/>
    </location>
</feature>
<dbReference type="GO" id="GO:0031380">
    <property type="term" value="C:nuclear RNA-directed RNA polymerase complex"/>
    <property type="evidence" value="ECO:0007669"/>
    <property type="project" value="TreeGrafter"/>
</dbReference>
<feature type="domain" description="DNA2/NAM7 helicase-like C-terminal" evidence="2">
    <location>
        <begin position="182"/>
        <end position="366"/>
    </location>
</feature>
<protein>
    <recommendedName>
        <fullName evidence="5">NFX1-type zinc finger-containing protein 1</fullName>
    </recommendedName>
</protein>
<reference evidence="3 4" key="1">
    <citation type="submission" date="2024-04" db="EMBL/GenBank/DDBJ databases">
        <authorList>
            <consortium name="Genoscope - CEA"/>
            <person name="William W."/>
        </authorList>
    </citation>
    <scope>NUCLEOTIDE SEQUENCE [LARGE SCALE GENOMIC DNA]</scope>
</reference>
<accession>A0AAV2HIM8</accession>
<dbReference type="InterPro" id="IPR041677">
    <property type="entry name" value="DNA2/NAM7_AAA_11"/>
</dbReference>
<dbReference type="Proteomes" id="UP001497497">
    <property type="component" value="Unassembled WGS sequence"/>
</dbReference>
<evidence type="ECO:0000313" key="4">
    <source>
        <dbReference type="Proteomes" id="UP001497497"/>
    </source>
</evidence>
<dbReference type="InterPro" id="IPR041679">
    <property type="entry name" value="DNA2/NAM7-like_C"/>
</dbReference>
<dbReference type="InterPro" id="IPR045055">
    <property type="entry name" value="DNA2/NAM7-like"/>
</dbReference>
<dbReference type="GO" id="GO:0004386">
    <property type="term" value="F:helicase activity"/>
    <property type="evidence" value="ECO:0007669"/>
    <property type="project" value="InterPro"/>
</dbReference>
<evidence type="ECO:0008006" key="5">
    <source>
        <dbReference type="Google" id="ProtNLM"/>
    </source>
</evidence>